<evidence type="ECO:0000313" key="4">
    <source>
        <dbReference type="WBParaSite" id="SSLN_0001198301-mRNA-1"/>
    </source>
</evidence>
<dbReference type="WBParaSite" id="SSLN_0001198301-mRNA-1">
    <property type="protein sequence ID" value="SSLN_0001198301-mRNA-1"/>
    <property type="gene ID" value="SSLN_0001198301"/>
</dbReference>
<feature type="domain" description="SEC7" evidence="1">
    <location>
        <begin position="28"/>
        <end position="103"/>
    </location>
</feature>
<dbReference type="PANTHER" id="PTHR10663">
    <property type="entry name" value="GUANYL-NUCLEOTIDE EXCHANGE FACTOR"/>
    <property type="match status" value="1"/>
</dbReference>
<proteinExistence type="predicted"/>
<dbReference type="PANTHER" id="PTHR10663:SF376">
    <property type="entry name" value="PH AND SEC7 DOMAIN-CONTAINING PROTEIN"/>
    <property type="match status" value="1"/>
</dbReference>
<reference evidence="2 3" key="2">
    <citation type="submission" date="2018-11" db="EMBL/GenBank/DDBJ databases">
        <authorList>
            <consortium name="Pathogen Informatics"/>
        </authorList>
    </citation>
    <scope>NUCLEOTIDE SEQUENCE [LARGE SCALE GENOMIC DNA]</scope>
    <source>
        <strain evidence="2 3">NST_G2</strain>
    </source>
</reference>
<dbReference type="STRING" id="70667.A0A183T4Z0"/>
<evidence type="ECO:0000313" key="2">
    <source>
        <dbReference type="EMBL" id="VDL97923.1"/>
    </source>
</evidence>
<protein>
    <submittedName>
        <fullName evidence="4">SEC7 domain-containing protein</fullName>
    </submittedName>
</protein>
<dbReference type="GO" id="GO:0005085">
    <property type="term" value="F:guanyl-nucleotide exchange factor activity"/>
    <property type="evidence" value="ECO:0007669"/>
    <property type="project" value="InterPro"/>
</dbReference>
<gene>
    <name evidence="2" type="ORF">SSLN_LOCUS11538</name>
</gene>
<dbReference type="Pfam" id="PF01369">
    <property type="entry name" value="Sec7"/>
    <property type="match status" value="1"/>
</dbReference>
<dbReference type="EMBL" id="UYSU01036606">
    <property type="protein sequence ID" value="VDL97923.1"/>
    <property type="molecule type" value="Genomic_DNA"/>
</dbReference>
<keyword evidence="3" id="KW-1185">Reference proteome</keyword>
<reference evidence="4" key="1">
    <citation type="submission" date="2016-06" db="UniProtKB">
        <authorList>
            <consortium name="WormBaseParasite"/>
        </authorList>
    </citation>
    <scope>IDENTIFICATION</scope>
</reference>
<dbReference type="InterPro" id="IPR023394">
    <property type="entry name" value="Sec7_C_sf"/>
</dbReference>
<name>A0A183T4Z0_SCHSO</name>
<accession>A0A183T4Z0</accession>
<dbReference type="SUPFAM" id="SSF48425">
    <property type="entry name" value="Sec7 domain"/>
    <property type="match status" value="1"/>
</dbReference>
<dbReference type="GO" id="GO:0032012">
    <property type="term" value="P:regulation of ARF protein signal transduction"/>
    <property type="evidence" value="ECO:0007669"/>
    <property type="project" value="InterPro"/>
</dbReference>
<dbReference type="PROSITE" id="PS50190">
    <property type="entry name" value="SEC7"/>
    <property type="match status" value="1"/>
</dbReference>
<dbReference type="Proteomes" id="UP000275846">
    <property type="component" value="Unassembled WGS sequence"/>
</dbReference>
<sequence length="129" mass="14026">MGCLALPNTAPDVTSARLDSIFPPKPGRNDFSQLVGEEFASFFDFSEQPIDTALRSFLTKFSLTGESQERERVLFHFSRRYVSCNPGVFVSEGRKLPSLCVFSGGGGGGAAVSLPTEPHTHAQRTFCCC</sequence>
<evidence type="ECO:0000313" key="3">
    <source>
        <dbReference type="Proteomes" id="UP000275846"/>
    </source>
</evidence>
<dbReference type="InterPro" id="IPR035999">
    <property type="entry name" value="Sec7_dom_sf"/>
</dbReference>
<dbReference type="OrthoDB" id="2157641at2759"/>
<dbReference type="InterPro" id="IPR000904">
    <property type="entry name" value="Sec7_dom"/>
</dbReference>
<dbReference type="AlphaFoldDB" id="A0A183T4Z0"/>
<evidence type="ECO:0000259" key="1">
    <source>
        <dbReference type="PROSITE" id="PS50190"/>
    </source>
</evidence>
<dbReference type="Gene3D" id="1.10.1000.11">
    <property type="entry name" value="Arf Nucleotide-binding Site Opener,domain 2"/>
    <property type="match status" value="1"/>
</dbReference>
<organism evidence="4">
    <name type="scientific">Schistocephalus solidus</name>
    <name type="common">Tapeworm</name>
    <dbReference type="NCBI Taxonomy" id="70667"/>
    <lineage>
        <taxon>Eukaryota</taxon>
        <taxon>Metazoa</taxon>
        <taxon>Spiralia</taxon>
        <taxon>Lophotrochozoa</taxon>
        <taxon>Platyhelminthes</taxon>
        <taxon>Cestoda</taxon>
        <taxon>Eucestoda</taxon>
        <taxon>Diphyllobothriidea</taxon>
        <taxon>Diphyllobothriidae</taxon>
        <taxon>Schistocephalus</taxon>
    </lineage>
</organism>